<sequence length="119" mass="13003">MLSTEDILKLNVLIATSVAIRIDTYKLVVVGLNAKFKEQVIDLNPTGDSDVYIKAVKKLLINQILGAMGGYISYLKRWSRIVEVASSNLALLLKLGEVEAVVAVSNTTNFDKTGLVVCY</sequence>
<name>A1AVF4_RUTMC</name>
<dbReference type="HOGENOM" id="CLU_2059722_0_0_6"/>
<reference evidence="2 3" key="1">
    <citation type="journal article" date="2007" name="Science">
        <title>The Calyptogena magnifica chemoautotrophic symbiont genome.</title>
        <authorList>
            <person name="Newton I.L.G."/>
            <person name="Woyke T."/>
            <person name="Auchtung T.A."/>
            <person name="Dilly G.F."/>
            <person name="Dutton R.J."/>
            <person name="Fisher M.C."/>
            <person name="Fontanez K.M."/>
            <person name="Lau E."/>
            <person name="Stewart F.J."/>
            <person name="Richardson P.M."/>
            <person name="Barry K.W."/>
            <person name="Saunders E."/>
            <person name="Detter J.C."/>
            <person name="Wu D."/>
            <person name="Eisen J.A."/>
            <person name="Cavanaugh C.M."/>
        </authorList>
    </citation>
    <scope>NUCLEOTIDE SEQUENCE [LARGE SCALE GENOMIC DNA]</scope>
    <source>
        <strain evidence="2 3">Cm</strain>
    </source>
</reference>
<keyword evidence="3" id="KW-1185">Reference proteome</keyword>
<accession>A1AVF4</accession>
<dbReference type="Proteomes" id="UP000002587">
    <property type="component" value="Chromosome"/>
</dbReference>
<evidence type="ECO:0000313" key="3">
    <source>
        <dbReference type="Proteomes" id="UP000002587"/>
    </source>
</evidence>
<dbReference type="PROSITE" id="PS50983">
    <property type="entry name" value="FE_B12_PBP"/>
    <property type="match status" value="1"/>
</dbReference>
<dbReference type="AlphaFoldDB" id="A1AVF4"/>
<organism evidence="2 3">
    <name type="scientific">Ruthia magnifica subsp. Calyptogena magnifica</name>
    <dbReference type="NCBI Taxonomy" id="413404"/>
    <lineage>
        <taxon>Bacteria</taxon>
        <taxon>Pseudomonadati</taxon>
        <taxon>Pseudomonadota</taxon>
        <taxon>Gammaproteobacteria</taxon>
        <taxon>Candidatus Pseudothioglobaceae</taxon>
        <taxon>Candidatus Ruthturnera</taxon>
    </lineage>
</organism>
<gene>
    <name evidence="2" type="ordered locus">Rmag_0115</name>
</gene>
<feature type="domain" description="Fe/B12 periplasmic-binding" evidence="1">
    <location>
        <begin position="80"/>
        <end position="119"/>
    </location>
</feature>
<dbReference type="KEGG" id="rma:Rmag_0115"/>
<proteinExistence type="predicted"/>
<protein>
    <recommendedName>
        <fullName evidence="1">Fe/B12 periplasmic-binding domain-containing protein</fullName>
    </recommendedName>
</protein>
<dbReference type="InterPro" id="IPR002491">
    <property type="entry name" value="ABC_transptr_periplasmic_BD"/>
</dbReference>
<dbReference type="RefSeq" id="WP_011737537.1">
    <property type="nucleotide sequence ID" value="NC_008610.1"/>
</dbReference>
<evidence type="ECO:0000313" key="2">
    <source>
        <dbReference type="EMBL" id="ABL01911.1"/>
    </source>
</evidence>
<evidence type="ECO:0000259" key="1">
    <source>
        <dbReference type="PROSITE" id="PS50983"/>
    </source>
</evidence>
<dbReference type="STRING" id="413404.Rmag_0115"/>
<dbReference type="EMBL" id="CP000488">
    <property type="protein sequence ID" value="ABL01911.1"/>
    <property type="molecule type" value="Genomic_DNA"/>
</dbReference>